<accession>A0AAV4LP34</accession>
<sequence>MGVVDGVKHAVLHVDRQHVPLKQVEHVPQCVAAPNDLQEQIHGQPLQHLRSRKPPARSTKVKQKAVKVLHTGHHRKDIPVIRQFPLTEGHHVFARLLRRLLLVDLDVLQQRTQRSASRHRNLRHVVGPLEGRVDALLQRGCVAGHELALLVDPVDHNLEGAVVGELAGVVDDRDGKANPRQILAVDHRNVRPEAGHDGRQAFHRLAVDPLIGLGLHVRVHGRNHVAGRRLEALDVVAEQHHPPPERRRVNRLG</sequence>
<dbReference type="AlphaFoldDB" id="A0AAV4LP34"/>
<comment type="caution">
    <text evidence="1">The sequence shown here is derived from an EMBL/GenBank/DDBJ whole genome shotgun (WGS) entry which is preliminary data.</text>
</comment>
<protein>
    <submittedName>
        <fullName evidence="1">Serine/threonine-protein phosphatase</fullName>
    </submittedName>
</protein>
<organism evidence="1 2">
    <name type="scientific">Babesia caballi</name>
    <dbReference type="NCBI Taxonomy" id="5871"/>
    <lineage>
        <taxon>Eukaryota</taxon>
        <taxon>Sar</taxon>
        <taxon>Alveolata</taxon>
        <taxon>Apicomplexa</taxon>
        <taxon>Aconoidasida</taxon>
        <taxon>Piroplasmida</taxon>
        <taxon>Babesiidae</taxon>
        <taxon>Babesia</taxon>
    </lineage>
</organism>
<reference evidence="1 2" key="1">
    <citation type="submission" date="2021-06" db="EMBL/GenBank/DDBJ databases">
        <title>Genome sequence of Babesia caballi.</title>
        <authorList>
            <person name="Yamagishi J."/>
            <person name="Kidaka T."/>
            <person name="Ochi A."/>
        </authorList>
    </citation>
    <scope>NUCLEOTIDE SEQUENCE [LARGE SCALE GENOMIC DNA]</scope>
    <source>
        <strain evidence="1">USDA-D6B2</strain>
    </source>
</reference>
<dbReference type="Proteomes" id="UP001497744">
    <property type="component" value="Unassembled WGS sequence"/>
</dbReference>
<proteinExistence type="predicted"/>
<dbReference type="EMBL" id="BPLF01000001">
    <property type="protein sequence ID" value="GIX61503.1"/>
    <property type="molecule type" value="Genomic_DNA"/>
</dbReference>
<dbReference type="GeneID" id="94192986"/>
<keyword evidence="2" id="KW-1185">Reference proteome</keyword>
<gene>
    <name evidence="1" type="ORF">BcabD6B2_09380</name>
</gene>
<name>A0AAV4LP34_BABCB</name>
<dbReference type="RefSeq" id="XP_067713574.1">
    <property type="nucleotide sequence ID" value="XM_067857473.1"/>
</dbReference>
<evidence type="ECO:0000313" key="1">
    <source>
        <dbReference type="EMBL" id="GIX61503.1"/>
    </source>
</evidence>
<evidence type="ECO:0000313" key="2">
    <source>
        <dbReference type="Proteomes" id="UP001497744"/>
    </source>
</evidence>